<dbReference type="GO" id="GO:0047429">
    <property type="term" value="F:nucleoside triphosphate diphosphatase activity"/>
    <property type="evidence" value="ECO:0007669"/>
    <property type="project" value="UniProtKB-EC"/>
</dbReference>
<keyword evidence="6" id="KW-1185">Reference proteome</keyword>
<feature type="active site" description="Proton acceptor" evidence="4">
    <location>
        <position position="68"/>
    </location>
</feature>
<dbReference type="NCBIfam" id="NF003141">
    <property type="entry name" value="PRK04056.1"/>
    <property type="match status" value="1"/>
</dbReference>
<dbReference type="EC" id="3.6.1.9" evidence="4"/>
<dbReference type="KEGG" id="caj:CIG1485E_0751"/>
<comment type="catalytic activity">
    <reaction evidence="4">
        <text>a ribonucleoside 5'-triphosphate + H2O = a ribonucleoside 5'-phosphate + diphosphate + H(+)</text>
        <dbReference type="Rhea" id="RHEA:23996"/>
        <dbReference type="ChEBI" id="CHEBI:15377"/>
        <dbReference type="ChEBI" id="CHEBI:15378"/>
        <dbReference type="ChEBI" id="CHEBI:33019"/>
        <dbReference type="ChEBI" id="CHEBI:58043"/>
        <dbReference type="ChEBI" id="CHEBI:61557"/>
        <dbReference type="EC" id="3.6.1.9"/>
    </reaction>
</comment>
<dbReference type="HAMAP" id="MF_00528">
    <property type="entry name" value="Maf"/>
    <property type="match status" value="1"/>
</dbReference>
<comment type="cofactor">
    <cofactor evidence="1 4">
        <name>a divalent metal cation</name>
        <dbReference type="ChEBI" id="CHEBI:60240"/>
    </cofactor>
</comment>
<gene>
    <name evidence="5" type="primary">maf</name>
    <name evidence="5" type="ORF">CIG1485E_0751</name>
</gene>
<dbReference type="InterPro" id="IPR029001">
    <property type="entry name" value="ITPase-like_fam"/>
</dbReference>
<dbReference type="HOGENOM" id="CLU_040416_2_2_7"/>
<dbReference type="EMBL" id="CP009043">
    <property type="protein sequence ID" value="AII14596.1"/>
    <property type="molecule type" value="Genomic_DNA"/>
</dbReference>
<dbReference type="Proteomes" id="UP000028486">
    <property type="component" value="Chromosome"/>
</dbReference>
<dbReference type="Gene3D" id="3.90.950.10">
    <property type="match status" value="1"/>
</dbReference>
<organism evidence="5 6">
    <name type="scientific">Campylobacter iguaniorum</name>
    <dbReference type="NCBI Taxonomy" id="1244531"/>
    <lineage>
        <taxon>Bacteria</taxon>
        <taxon>Pseudomonadati</taxon>
        <taxon>Campylobacterota</taxon>
        <taxon>Epsilonproteobacteria</taxon>
        <taxon>Campylobacterales</taxon>
        <taxon>Campylobacteraceae</taxon>
        <taxon>Campylobacter</taxon>
    </lineage>
</organism>
<keyword evidence="4" id="KW-0963">Cytoplasm</keyword>
<keyword evidence="2 4" id="KW-0378">Hydrolase</keyword>
<proteinExistence type="inferred from homology"/>
<comment type="catalytic activity">
    <reaction evidence="4">
        <text>a 2'-deoxyribonucleoside 5'-triphosphate + H2O = a 2'-deoxyribonucleoside 5'-phosphate + diphosphate + H(+)</text>
        <dbReference type="Rhea" id="RHEA:44644"/>
        <dbReference type="ChEBI" id="CHEBI:15377"/>
        <dbReference type="ChEBI" id="CHEBI:15378"/>
        <dbReference type="ChEBI" id="CHEBI:33019"/>
        <dbReference type="ChEBI" id="CHEBI:61560"/>
        <dbReference type="ChEBI" id="CHEBI:65317"/>
        <dbReference type="EC" id="3.6.1.9"/>
    </reaction>
</comment>
<evidence type="ECO:0000256" key="4">
    <source>
        <dbReference type="HAMAP-Rule" id="MF_00528"/>
    </source>
</evidence>
<comment type="subcellular location">
    <subcellularLocation>
        <location evidence="4">Cytoplasm</location>
    </subcellularLocation>
</comment>
<dbReference type="NCBIfam" id="TIGR00172">
    <property type="entry name" value="maf"/>
    <property type="match status" value="1"/>
</dbReference>
<comment type="similarity">
    <text evidence="4">Belongs to the Maf family.</text>
</comment>
<protein>
    <recommendedName>
        <fullName evidence="4">Nucleoside triphosphate pyrophosphatase</fullName>
        <ecNumber evidence="4">3.6.1.9</ecNumber>
    </recommendedName>
    <alternativeName>
        <fullName evidence="4">Nucleotide pyrophosphatase</fullName>
        <shortName evidence="4">Nucleotide PPase</shortName>
    </alternativeName>
</protein>
<accession>A0A076F9C4</accession>
<dbReference type="PIRSF" id="PIRSF006305">
    <property type="entry name" value="Maf"/>
    <property type="match status" value="1"/>
</dbReference>
<dbReference type="PATRIC" id="fig|1244531.6.peg.716"/>
<reference evidence="6" key="1">
    <citation type="journal article" date="2014" name="Genome Announc.">
        <title>Complete Genome Sequence of Campylobacter iguaniorum Strain 1485ET, Isolated from a Bearded Dragon (Pogona vitticeps).</title>
        <authorList>
            <person name="Gilbert M.J."/>
            <person name="Miller W.G."/>
            <person name="Yee E."/>
            <person name="Kik M."/>
            <person name="Wagenaar J.A."/>
            <person name="Duim B."/>
        </authorList>
    </citation>
    <scope>NUCLEOTIDE SEQUENCE [LARGE SCALE GENOMIC DNA]</scope>
    <source>
        <strain evidence="6">1485E</strain>
    </source>
</reference>
<dbReference type="PANTHER" id="PTHR43213:SF5">
    <property type="entry name" value="BIFUNCTIONAL DTTP_UTP PYROPHOSPHATASE_METHYLTRANSFERASE PROTEIN-RELATED"/>
    <property type="match status" value="1"/>
</dbReference>
<comment type="caution">
    <text evidence="4">Lacks conserved residue(s) required for the propagation of feature annotation.</text>
</comment>
<dbReference type="InterPro" id="IPR003697">
    <property type="entry name" value="Maf-like"/>
</dbReference>
<evidence type="ECO:0000256" key="1">
    <source>
        <dbReference type="ARBA" id="ARBA00001968"/>
    </source>
</evidence>
<keyword evidence="3 4" id="KW-0546">Nucleotide metabolism</keyword>
<dbReference type="eggNOG" id="COG0424">
    <property type="taxonomic scope" value="Bacteria"/>
</dbReference>
<dbReference type="OrthoDB" id="5339137at2"/>
<dbReference type="SUPFAM" id="SSF52972">
    <property type="entry name" value="ITPase-like"/>
    <property type="match status" value="1"/>
</dbReference>
<dbReference type="RefSeq" id="WP_038453837.1">
    <property type="nucleotide sequence ID" value="NZ_CP009043.1"/>
</dbReference>
<comment type="function">
    <text evidence="4">Nucleoside triphosphate pyrophosphatase. May have a dual role in cell division arrest and in preventing the incorporation of modified nucleotides into cellular nucleic acids.</text>
</comment>
<dbReference type="STRING" id="1244531.CIG2463D_0752"/>
<dbReference type="PANTHER" id="PTHR43213">
    <property type="entry name" value="BIFUNCTIONAL DTTP/UTP PYROPHOSPHATASE/METHYLTRANSFERASE PROTEIN-RELATED"/>
    <property type="match status" value="1"/>
</dbReference>
<evidence type="ECO:0000313" key="6">
    <source>
        <dbReference type="Proteomes" id="UP000028486"/>
    </source>
</evidence>
<dbReference type="GO" id="GO:0005737">
    <property type="term" value="C:cytoplasm"/>
    <property type="evidence" value="ECO:0007669"/>
    <property type="project" value="UniProtKB-SubCell"/>
</dbReference>
<dbReference type="AlphaFoldDB" id="A0A076F9C4"/>
<evidence type="ECO:0000256" key="3">
    <source>
        <dbReference type="ARBA" id="ARBA00023080"/>
    </source>
</evidence>
<dbReference type="GO" id="GO:0009117">
    <property type="term" value="P:nucleotide metabolic process"/>
    <property type="evidence" value="ECO:0007669"/>
    <property type="project" value="UniProtKB-KW"/>
</dbReference>
<evidence type="ECO:0000256" key="2">
    <source>
        <dbReference type="ARBA" id="ARBA00022801"/>
    </source>
</evidence>
<sequence>MIILASSSPTRAKILSNFGVEFRQISMQYDENLPKCEPKSYAMNIVNEKSKQFFAKFKGEFDRVLFADSSVIAGGQILGKAKDINEARNILNLQSGSVASIYTAMKFISTKFKIDMLSVATYRFAKFDEKELEDYLQSGLWQGKAGAMMIEGFNKQYILQSHGNTSTAMGLDIENLKAFL</sequence>
<evidence type="ECO:0000313" key="5">
    <source>
        <dbReference type="EMBL" id="AII14596.1"/>
    </source>
</evidence>
<name>A0A076F9C4_9BACT</name>
<dbReference type="Pfam" id="PF02545">
    <property type="entry name" value="Maf"/>
    <property type="match status" value="1"/>
</dbReference>